<evidence type="ECO:0000256" key="4">
    <source>
        <dbReference type="ARBA" id="ARBA00022490"/>
    </source>
</evidence>
<feature type="binding site" evidence="15">
    <location>
        <position position="146"/>
    </location>
    <ligand>
        <name>Zn(2+)</name>
        <dbReference type="ChEBI" id="CHEBI:29105"/>
    </ligand>
</feature>
<evidence type="ECO:0000256" key="7">
    <source>
        <dbReference type="ARBA" id="ARBA00022723"/>
    </source>
</evidence>
<dbReference type="InterPro" id="IPR023458">
    <property type="entry name" value="Met-tRNA_ligase_1"/>
</dbReference>
<keyword evidence="9 15" id="KW-0862">Zinc</keyword>
<dbReference type="PATRIC" id="fig|66851.6.peg.377"/>
<dbReference type="InterPro" id="IPR015413">
    <property type="entry name" value="Methionyl/Leucyl_tRNA_Synth"/>
</dbReference>
<evidence type="ECO:0000313" key="17">
    <source>
        <dbReference type="EMBL" id="KZX13820.1"/>
    </source>
</evidence>
<feature type="short sequence motif" description="'KMSKS' region" evidence="15">
    <location>
        <begin position="325"/>
        <end position="329"/>
    </location>
</feature>
<dbReference type="InterPro" id="IPR029038">
    <property type="entry name" value="MetRS_Zn"/>
</dbReference>
<feature type="binding site" evidence="15">
    <location>
        <position position="143"/>
    </location>
    <ligand>
        <name>Zn(2+)</name>
        <dbReference type="ChEBI" id="CHEBI:29105"/>
    </ligand>
</feature>
<dbReference type="InterPro" id="IPR033911">
    <property type="entry name" value="MetRS_core"/>
</dbReference>
<gene>
    <name evidence="15 17" type="primary">metG</name>
    <name evidence="17" type="ORF">MBORA_03230</name>
</gene>
<comment type="subcellular location">
    <subcellularLocation>
        <location evidence="2 15">Cytoplasm</location>
    </subcellularLocation>
</comment>
<keyword evidence="6 15" id="KW-0436">Ligase</keyword>
<dbReference type="OrthoDB" id="371856at2157"/>
<dbReference type="GO" id="GO:0017101">
    <property type="term" value="C:aminoacyl-tRNA synthetase multienzyme complex"/>
    <property type="evidence" value="ECO:0007669"/>
    <property type="project" value="TreeGrafter"/>
</dbReference>
<dbReference type="InterPro" id="IPR018247">
    <property type="entry name" value="EF_Hand_1_Ca_BS"/>
</dbReference>
<evidence type="ECO:0000256" key="9">
    <source>
        <dbReference type="ARBA" id="ARBA00022833"/>
    </source>
</evidence>
<keyword evidence="12 15" id="KW-0648">Protein biosynthesis</keyword>
<keyword evidence="4 15" id="KW-0963">Cytoplasm</keyword>
<name>A0A166BUA9_METOA</name>
<dbReference type="SUPFAM" id="SSF52374">
    <property type="entry name" value="Nucleotidylyl transferase"/>
    <property type="match status" value="1"/>
</dbReference>
<dbReference type="Gene3D" id="2.40.50.140">
    <property type="entry name" value="Nucleic acid-binding proteins"/>
    <property type="match status" value="1"/>
</dbReference>
<dbReference type="GO" id="GO:0046872">
    <property type="term" value="F:metal ion binding"/>
    <property type="evidence" value="ECO:0007669"/>
    <property type="project" value="UniProtKB-KW"/>
</dbReference>
<dbReference type="GO" id="GO:0005829">
    <property type="term" value="C:cytosol"/>
    <property type="evidence" value="ECO:0007669"/>
    <property type="project" value="TreeGrafter"/>
</dbReference>
<dbReference type="CDD" id="cd07957">
    <property type="entry name" value="Anticodon_Ia_Met"/>
    <property type="match status" value="1"/>
</dbReference>
<dbReference type="SUPFAM" id="SSF50249">
    <property type="entry name" value="Nucleic acid-binding proteins"/>
    <property type="match status" value="1"/>
</dbReference>
<dbReference type="HAMAP" id="MF_00098">
    <property type="entry name" value="Met_tRNA_synth_type1"/>
    <property type="match status" value="1"/>
</dbReference>
<dbReference type="PRINTS" id="PR01041">
    <property type="entry name" value="TRNASYNTHMET"/>
</dbReference>
<accession>A0A166BUA9</accession>
<feature type="binding site" evidence="15">
    <location>
        <position position="155"/>
    </location>
    <ligand>
        <name>Zn(2+)</name>
        <dbReference type="ChEBI" id="CHEBI:29105"/>
    </ligand>
</feature>
<dbReference type="PROSITE" id="PS00018">
    <property type="entry name" value="EF_HAND_1"/>
    <property type="match status" value="1"/>
</dbReference>
<evidence type="ECO:0000259" key="16">
    <source>
        <dbReference type="PROSITE" id="PS50886"/>
    </source>
</evidence>
<dbReference type="EMBL" id="LWMU01000044">
    <property type="protein sequence ID" value="KZX13820.1"/>
    <property type="molecule type" value="Genomic_DNA"/>
</dbReference>
<dbReference type="RefSeq" id="WP_063720144.1">
    <property type="nucleotide sequence ID" value="NZ_LT985113.1"/>
</dbReference>
<comment type="subunit">
    <text evidence="3 15">Homodimer.</text>
</comment>
<dbReference type="Pfam" id="PF19303">
    <property type="entry name" value="Anticodon_3"/>
    <property type="match status" value="1"/>
</dbReference>
<organism evidence="17 18">
    <name type="scientific">Methanobrevibacter oralis</name>
    <dbReference type="NCBI Taxonomy" id="66851"/>
    <lineage>
        <taxon>Archaea</taxon>
        <taxon>Methanobacteriati</taxon>
        <taxon>Methanobacteriota</taxon>
        <taxon>Methanomada group</taxon>
        <taxon>Methanobacteria</taxon>
        <taxon>Methanobacteriales</taxon>
        <taxon>Methanobacteriaceae</taxon>
        <taxon>Methanobrevibacter</taxon>
    </lineage>
</organism>
<protein>
    <recommendedName>
        <fullName evidence="15">Methionine--tRNA ligase</fullName>
        <ecNumber evidence="15">6.1.1.10</ecNumber>
    </recommendedName>
    <alternativeName>
        <fullName evidence="15">Methionyl-tRNA synthetase</fullName>
        <shortName evidence="15">MetRS</shortName>
    </alternativeName>
</protein>
<proteinExistence type="inferred from homology"/>
<dbReference type="InterPro" id="IPR009080">
    <property type="entry name" value="tRNAsynth_Ia_anticodon-bd"/>
</dbReference>
<dbReference type="NCBIfam" id="NF001100">
    <property type="entry name" value="PRK00133.1"/>
    <property type="match status" value="1"/>
</dbReference>
<sequence length="657" mass="75727">MTKIFISCALPYANGPCHLGHIRSTYLPADIYARYNRMVGNDVLMVCATDEHGTPIAVKADKENKKPIEISKRYHDMIVRDVESMNISLDNFTRTTDEIHYEIAQNFFKELYNKGFIYREDIEQLYCNHCEKFLPDRYVEGLCPACGSEARGDHCEKCGRALEPTELEEPKCLTCGGTPIIKDTYQYAFKLNEFEDDLKDYIENNENLPSNVKNYAKNWLREGLNDWILTRDMNWGIPVPLEEAKGKVLYVWIEAFLGYISSASQWSSETGIKWEDYWNDYVVHFIGKDIIYHHSIFWPGLLKAYGCKMPDMIYAGEFLSLEGEKMSTSKNWVIWIEDFVRDFDADLLRYYLTINAPLNKDSDFSWDDFQRRNNDELADVIGNFLHRTFVFTKKYFDGKVPEYLNPSAEDESFENAIKELPDKVGEYISQFEFREALLEIFKVAKKGNKYFNDAEPWNAVKEDYQKAANCLYLSNQLAKTLAYTLKPYLPIKADEIAKIMNIQNLNEWKDAKVSLPVGYSINKAKPLFKKIEDEVIINQKEKLKESEDDNMSDLISIDDFDEVVIKVGQIKEAEKIEKSDKLLKLQVDIGDETRQIVAGIAKFYSPDELIDRKVCVLANLRPAKLFGTLSEGMVLATGESGALLSPDENAKIGERIQ</sequence>
<dbReference type="Gene3D" id="2.20.28.20">
    <property type="entry name" value="Methionyl-tRNA synthetase, Zn-domain"/>
    <property type="match status" value="1"/>
</dbReference>
<evidence type="ECO:0000256" key="12">
    <source>
        <dbReference type="ARBA" id="ARBA00022917"/>
    </source>
</evidence>
<evidence type="ECO:0000256" key="11">
    <source>
        <dbReference type="ARBA" id="ARBA00022884"/>
    </source>
</evidence>
<dbReference type="NCBIfam" id="TIGR00399">
    <property type="entry name" value="metG_C_term"/>
    <property type="match status" value="1"/>
</dbReference>
<dbReference type="NCBIfam" id="TIGR00398">
    <property type="entry name" value="metG"/>
    <property type="match status" value="1"/>
</dbReference>
<comment type="caution">
    <text evidence="17">The sequence shown here is derived from an EMBL/GenBank/DDBJ whole genome shotgun (WGS) entry which is preliminary data.</text>
</comment>
<evidence type="ECO:0000256" key="6">
    <source>
        <dbReference type="ARBA" id="ARBA00022598"/>
    </source>
</evidence>
<keyword evidence="10 15" id="KW-0067">ATP-binding</keyword>
<evidence type="ECO:0000256" key="15">
    <source>
        <dbReference type="HAMAP-Rule" id="MF_00098"/>
    </source>
</evidence>
<evidence type="ECO:0000256" key="5">
    <source>
        <dbReference type="ARBA" id="ARBA00022555"/>
    </source>
</evidence>
<dbReference type="Pfam" id="PF09334">
    <property type="entry name" value="tRNA-synt_1g"/>
    <property type="match status" value="1"/>
</dbReference>
<dbReference type="GO" id="GO:0005524">
    <property type="term" value="F:ATP binding"/>
    <property type="evidence" value="ECO:0007669"/>
    <property type="project" value="UniProtKB-UniRule"/>
</dbReference>
<dbReference type="GO" id="GO:0000049">
    <property type="term" value="F:tRNA binding"/>
    <property type="evidence" value="ECO:0007669"/>
    <property type="project" value="UniProtKB-UniRule"/>
</dbReference>
<dbReference type="InterPro" id="IPR014729">
    <property type="entry name" value="Rossmann-like_a/b/a_fold"/>
</dbReference>
<dbReference type="FunFam" id="2.40.50.140:FF:000042">
    <property type="entry name" value="Methionine--tRNA ligase"/>
    <property type="match status" value="1"/>
</dbReference>
<dbReference type="CDD" id="cd02800">
    <property type="entry name" value="tRNA_bind_EcMetRS_like"/>
    <property type="match status" value="1"/>
</dbReference>
<keyword evidence="11 15" id="KW-0694">RNA-binding</keyword>
<keyword evidence="8 15" id="KW-0547">Nucleotide-binding</keyword>
<dbReference type="InterPro" id="IPR014758">
    <property type="entry name" value="Met-tRNA_synth"/>
</dbReference>
<feature type="binding site" evidence="15">
    <location>
        <position position="328"/>
    </location>
    <ligand>
        <name>ATP</name>
        <dbReference type="ChEBI" id="CHEBI:30616"/>
    </ligand>
</feature>
<evidence type="ECO:0000256" key="13">
    <source>
        <dbReference type="ARBA" id="ARBA00023146"/>
    </source>
</evidence>
<comment type="catalytic activity">
    <reaction evidence="14 15">
        <text>tRNA(Met) + L-methionine + ATP = L-methionyl-tRNA(Met) + AMP + diphosphate</text>
        <dbReference type="Rhea" id="RHEA:13481"/>
        <dbReference type="Rhea" id="RHEA-COMP:9667"/>
        <dbReference type="Rhea" id="RHEA-COMP:9698"/>
        <dbReference type="ChEBI" id="CHEBI:30616"/>
        <dbReference type="ChEBI" id="CHEBI:33019"/>
        <dbReference type="ChEBI" id="CHEBI:57844"/>
        <dbReference type="ChEBI" id="CHEBI:78442"/>
        <dbReference type="ChEBI" id="CHEBI:78530"/>
        <dbReference type="ChEBI" id="CHEBI:456215"/>
        <dbReference type="EC" id="6.1.1.10"/>
    </reaction>
</comment>
<dbReference type="PANTHER" id="PTHR45765:SF1">
    <property type="entry name" value="METHIONINE--TRNA LIGASE, CYTOPLASMIC"/>
    <property type="match status" value="1"/>
</dbReference>
<dbReference type="CDD" id="cd00814">
    <property type="entry name" value="MetRS_core"/>
    <property type="match status" value="1"/>
</dbReference>
<feature type="binding site" evidence="15">
    <location>
        <position position="158"/>
    </location>
    <ligand>
        <name>Zn(2+)</name>
        <dbReference type="ChEBI" id="CHEBI:29105"/>
    </ligand>
</feature>
<evidence type="ECO:0000256" key="2">
    <source>
        <dbReference type="ARBA" id="ARBA00004496"/>
    </source>
</evidence>
<reference evidence="18" key="1">
    <citation type="journal article" date="2016" name="Genome Announc.">
        <title>Draft Genome Sequences of Methanobrevibacter curvatus DSM11111, Methanobrevibacter cuticularis DSM11139, Methanobrevibacter filiformis DSM11501, and Methanobrevibacter oralis DSM7256.</title>
        <authorList>
            <person name="Poehlein A."/>
            <person name="Seedorf H."/>
        </authorList>
    </citation>
    <scope>NUCLEOTIDE SEQUENCE [LARGE SCALE GENOMIC DNA]</scope>
    <source>
        <strain evidence="18">DSM 7256 / JCM 30027 / ZR</strain>
    </source>
</reference>
<dbReference type="InterPro" id="IPR012340">
    <property type="entry name" value="NA-bd_OB-fold"/>
</dbReference>
<evidence type="ECO:0000256" key="3">
    <source>
        <dbReference type="ARBA" id="ARBA00011738"/>
    </source>
</evidence>
<evidence type="ECO:0000256" key="8">
    <source>
        <dbReference type="ARBA" id="ARBA00022741"/>
    </source>
</evidence>
<dbReference type="EC" id="6.1.1.10" evidence="15"/>
<dbReference type="Gene3D" id="3.40.50.620">
    <property type="entry name" value="HUPs"/>
    <property type="match status" value="1"/>
</dbReference>
<evidence type="ECO:0000256" key="1">
    <source>
        <dbReference type="ARBA" id="ARBA00003314"/>
    </source>
</evidence>
<evidence type="ECO:0000313" key="18">
    <source>
        <dbReference type="Proteomes" id="UP000077428"/>
    </source>
</evidence>
<dbReference type="SUPFAM" id="SSF47323">
    <property type="entry name" value="Anticodon-binding domain of a subclass of class I aminoacyl-tRNA synthetases"/>
    <property type="match status" value="1"/>
</dbReference>
<dbReference type="InterPro" id="IPR041872">
    <property type="entry name" value="Anticodon_Met"/>
</dbReference>
<dbReference type="GO" id="GO:0004825">
    <property type="term" value="F:methionine-tRNA ligase activity"/>
    <property type="evidence" value="ECO:0007669"/>
    <property type="project" value="UniProtKB-UniRule"/>
</dbReference>
<dbReference type="PANTHER" id="PTHR45765">
    <property type="entry name" value="METHIONINE--TRNA LIGASE"/>
    <property type="match status" value="1"/>
</dbReference>
<comment type="cofactor">
    <cofactor evidence="15">
        <name>Zn(2+)</name>
        <dbReference type="ChEBI" id="CHEBI:29105"/>
    </cofactor>
    <text evidence="15">Binds 1 zinc ion per subunit.</text>
</comment>
<comment type="function">
    <text evidence="1 15">Is required not only for elongation of protein synthesis but also for the initiation of all mRNA translation through initiator tRNA(fMet) aminoacylation.</text>
</comment>
<keyword evidence="5 15" id="KW-0820">tRNA-binding</keyword>
<dbReference type="GO" id="GO:0006431">
    <property type="term" value="P:methionyl-tRNA aminoacylation"/>
    <property type="evidence" value="ECO:0007669"/>
    <property type="project" value="UniProtKB-UniRule"/>
</dbReference>
<dbReference type="AlphaFoldDB" id="A0A166BUA9"/>
<dbReference type="STRING" id="66851.MBORA_03230"/>
<keyword evidence="18" id="KW-1185">Reference proteome</keyword>
<dbReference type="InterPro" id="IPR002547">
    <property type="entry name" value="tRNA-bd_dom"/>
</dbReference>
<comment type="similarity">
    <text evidence="15">Belongs to the class-I aminoacyl-tRNA synthetase family. MetG type 1 subfamily.</text>
</comment>
<dbReference type="Gene3D" id="1.10.730.10">
    <property type="entry name" value="Isoleucyl-tRNA Synthetase, Domain 1"/>
    <property type="match status" value="1"/>
</dbReference>
<feature type="short sequence motif" description="'HIGH' region" evidence="15">
    <location>
        <begin position="11"/>
        <end position="21"/>
    </location>
</feature>
<keyword evidence="7 15" id="KW-0479">Metal-binding</keyword>
<keyword evidence="13 15" id="KW-0030">Aminoacyl-tRNA synthetase</keyword>
<dbReference type="PROSITE" id="PS50886">
    <property type="entry name" value="TRBD"/>
    <property type="match status" value="1"/>
</dbReference>
<dbReference type="SUPFAM" id="SSF57770">
    <property type="entry name" value="Methionyl-tRNA synthetase (MetRS), Zn-domain"/>
    <property type="match status" value="1"/>
</dbReference>
<dbReference type="InterPro" id="IPR004495">
    <property type="entry name" value="Met-tRNA-synth_bsu_C"/>
</dbReference>
<evidence type="ECO:0000256" key="14">
    <source>
        <dbReference type="ARBA" id="ARBA00047364"/>
    </source>
</evidence>
<dbReference type="Proteomes" id="UP000077428">
    <property type="component" value="Unassembled WGS sequence"/>
</dbReference>
<evidence type="ECO:0000256" key="10">
    <source>
        <dbReference type="ARBA" id="ARBA00022840"/>
    </source>
</evidence>
<feature type="domain" description="TRNA-binding" evidence="16">
    <location>
        <begin position="559"/>
        <end position="657"/>
    </location>
</feature>
<dbReference type="FunFam" id="2.20.28.20:FF:000001">
    <property type="entry name" value="Methionine--tRNA ligase"/>
    <property type="match status" value="1"/>
</dbReference>
<dbReference type="Pfam" id="PF01588">
    <property type="entry name" value="tRNA_bind"/>
    <property type="match status" value="1"/>
</dbReference>